<gene>
    <name evidence="7" type="ORF">CLAFUR5_09791</name>
</gene>
<protein>
    <recommendedName>
        <fullName evidence="9">DUF1772-domain-containing protein</fullName>
    </recommendedName>
</protein>
<dbReference type="OMA" id="AFMMGTN"/>
<keyword evidence="3 6" id="KW-1133">Transmembrane helix</keyword>
<comment type="subcellular location">
    <subcellularLocation>
        <location evidence="1">Membrane</location>
        <topology evidence="1">Multi-pass membrane protein</topology>
    </subcellularLocation>
</comment>
<accession>A0A9Q8PGK4</accession>
<dbReference type="PANTHER" id="PTHR35042">
    <property type="entry name" value="ANTHRONE OXYGENASE ENCC"/>
    <property type="match status" value="1"/>
</dbReference>
<evidence type="ECO:0000256" key="1">
    <source>
        <dbReference type="ARBA" id="ARBA00004141"/>
    </source>
</evidence>
<dbReference type="RefSeq" id="XP_047766388.1">
    <property type="nucleotide sequence ID" value="XM_047908939.1"/>
</dbReference>
<feature type="transmembrane region" description="Helical" evidence="6">
    <location>
        <begin position="61"/>
        <end position="79"/>
    </location>
</feature>
<dbReference type="KEGG" id="ffu:CLAFUR5_09791"/>
<organism evidence="7 8">
    <name type="scientific">Passalora fulva</name>
    <name type="common">Tomato leaf mold</name>
    <name type="synonym">Cladosporium fulvum</name>
    <dbReference type="NCBI Taxonomy" id="5499"/>
    <lineage>
        <taxon>Eukaryota</taxon>
        <taxon>Fungi</taxon>
        <taxon>Dikarya</taxon>
        <taxon>Ascomycota</taxon>
        <taxon>Pezizomycotina</taxon>
        <taxon>Dothideomycetes</taxon>
        <taxon>Dothideomycetidae</taxon>
        <taxon>Mycosphaerellales</taxon>
        <taxon>Mycosphaerellaceae</taxon>
        <taxon>Fulvia</taxon>
    </lineage>
</organism>
<dbReference type="Proteomes" id="UP000756132">
    <property type="component" value="Chromosome 9"/>
</dbReference>
<evidence type="ECO:0000256" key="6">
    <source>
        <dbReference type="SAM" id="Phobius"/>
    </source>
</evidence>
<dbReference type="OrthoDB" id="5954308at2759"/>
<dbReference type="EMBL" id="CP090171">
    <property type="protein sequence ID" value="UJO22022.1"/>
    <property type="molecule type" value="Genomic_DNA"/>
</dbReference>
<evidence type="ECO:0000256" key="5">
    <source>
        <dbReference type="ARBA" id="ARBA00034313"/>
    </source>
</evidence>
<evidence type="ECO:0000313" key="8">
    <source>
        <dbReference type="Proteomes" id="UP000756132"/>
    </source>
</evidence>
<reference evidence="7" key="2">
    <citation type="journal article" date="2022" name="Microb. Genom.">
        <title>A chromosome-scale genome assembly of the tomato pathogen Cladosporium fulvum reveals a compartmentalized genome architecture and the presence of a dispensable chromosome.</title>
        <authorList>
            <person name="Zaccaron A.Z."/>
            <person name="Chen L.H."/>
            <person name="Samaras A."/>
            <person name="Stergiopoulos I."/>
        </authorList>
    </citation>
    <scope>NUCLEOTIDE SEQUENCE</scope>
    <source>
        <strain evidence="7">Race5_Kim</strain>
    </source>
</reference>
<feature type="transmembrane region" description="Helical" evidence="6">
    <location>
        <begin position="12"/>
        <end position="41"/>
    </location>
</feature>
<dbReference type="PANTHER" id="PTHR35042:SF1">
    <property type="entry name" value="DUF1772-DOMAIN-CONTAINING PROTEIN"/>
    <property type="match status" value="1"/>
</dbReference>
<comment type="similarity">
    <text evidence="5">Belongs to the anthrone oxygenase family.</text>
</comment>
<reference evidence="7" key="1">
    <citation type="submission" date="2021-12" db="EMBL/GenBank/DDBJ databases">
        <authorList>
            <person name="Zaccaron A."/>
            <person name="Stergiopoulos I."/>
        </authorList>
    </citation>
    <scope>NUCLEOTIDE SEQUENCE</scope>
    <source>
        <strain evidence="7">Race5_Kim</strain>
    </source>
</reference>
<dbReference type="InterPro" id="IPR013901">
    <property type="entry name" value="Anthrone_oxy"/>
</dbReference>
<proteinExistence type="inferred from homology"/>
<keyword evidence="2 6" id="KW-0812">Transmembrane</keyword>
<evidence type="ECO:0008006" key="9">
    <source>
        <dbReference type="Google" id="ProtNLM"/>
    </source>
</evidence>
<keyword evidence="4 6" id="KW-0472">Membrane</keyword>
<evidence type="ECO:0000256" key="4">
    <source>
        <dbReference type="ARBA" id="ARBA00023136"/>
    </source>
</evidence>
<dbReference type="GeneID" id="71989669"/>
<evidence type="ECO:0000256" key="2">
    <source>
        <dbReference type="ARBA" id="ARBA00022692"/>
    </source>
</evidence>
<evidence type="ECO:0000313" key="7">
    <source>
        <dbReference type="EMBL" id="UJO22022.1"/>
    </source>
</evidence>
<dbReference type="AlphaFoldDB" id="A0A9Q8PGK4"/>
<dbReference type="Pfam" id="PF08592">
    <property type="entry name" value="Anthrone_oxy"/>
    <property type="match status" value="1"/>
</dbReference>
<sequence length="160" mass="16403">MATQLQQLVPFAQVLGLSGASALSAYIASFSLVGVPVAAMAPTDLATKQWLKMFHIGKNSVPPLAAPIAACFAFLAYQARDLQKRYLYGAAAILPLTIPAFTGVVMWSGIKALEAAANGSPSAPSDAEVKSLLAKWSTQNLGRAILAGAAAALGATAMLS</sequence>
<name>A0A9Q8PGK4_PASFU</name>
<keyword evidence="8" id="KW-1185">Reference proteome</keyword>
<evidence type="ECO:0000256" key="3">
    <source>
        <dbReference type="ARBA" id="ARBA00022989"/>
    </source>
</evidence>
<feature type="transmembrane region" description="Helical" evidence="6">
    <location>
        <begin position="86"/>
        <end position="110"/>
    </location>
</feature>
<dbReference type="GO" id="GO:0016020">
    <property type="term" value="C:membrane"/>
    <property type="evidence" value="ECO:0007669"/>
    <property type="project" value="UniProtKB-SubCell"/>
</dbReference>